<evidence type="ECO:0000313" key="3">
    <source>
        <dbReference type="Proteomes" id="UP000001654"/>
    </source>
</evidence>
<gene>
    <name evidence="2" type="ordered locus">ZPR_1044</name>
</gene>
<dbReference type="PANTHER" id="PTHR14859">
    <property type="entry name" value="CALCOFLUOR WHITE HYPERSENSITIVE PROTEIN PRECURSOR"/>
    <property type="match status" value="1"/>
</dbReference>
<dbReference type="InterPro" id="IPR051916">
    <property type="entry name" value="GPI-anchor_lipid_remodeler"/>
</dbReference>
<reference evidence="2 3" key="1">
    <citation type="journal article" date="2010" name="BMC Genomics">
        <title>The complete genome of Zunongwangia profunda SM-A87 reveals its adaptation to the deep-sea environment and ecological role in sedimentary organic nitrogen degradation.</title>
        <authorList>
            <person name="Qin Q.L."/>
            <person name="Zhang X.Y."/>
            <person name="Wang X.M."/>
            <person name="Liu G.M."/>
            <person name="Chen X.L."/>
            <person name="Xie B.B."/>
            <person name="Dang H.Y."/>
            <person name="Zhou B.C."/>
            <person name="Yu J."/>
            <person name="Zhang Y.Z."/>
        </authorList>
    </citation>
    <scope>NUCLEOTIDE SEQUENCE [LARGE SCALE GENOMIC DNA]</scope>
    <source>
        <strain evidence="3">DSM 18752 / CCTCC AB 206139 / SM-A87</strain>
    </source>
</reference>
<dbReference type="AlphaFoldDB" id="D5BI01"/>
<dbReference type="PANTHER" id="PTHR14859:SF15">
    <property type="entry name" value="ENDONUCLEASE_EXONUCLEASE_PHOSPHATASE DOMAIN-CONTAINING PROTEIN"/>
    <property type="match status" value="1"/>
</dbReference>
<dbReference type="eggNOG" id="COG3568">
    <property type="taxonomic scope" value="Bacteria"/>
</dbReference>
<dbReference type="HOGENOM" id="CLU_060500_4_1_10"/>
<dbReference type="SUPFAM" id="SSF56219">
    <property type="entry name" value="DNase I-like"/>
    <property type="match status" value="1"/>
</dbReference>
<dbReference type="InterPro" id="IPR005135">
    <property type="entry name" value="Endo/exonuclease/phosphatase"/>
</dbReference>
<dbReference type="GO" id="GO:0006506">
    <property type="term" value="P:GPI anchor biosynthetic process"/>
    <property type="evidence" value="ECO:0007669"/>
    <property type="project" value="TreeGrafter"/>
</dbReference>
<dbReference type="GO" id="GO:0016020">
    <property type="term" value="C:membrane"/>
    <property type="evidence" value="ECO:0007669"/>
    <property type="project" value="GOC"/>
</dbReference>
<dbReference type="GO" id="GO:0003824">
    <property type="term" value="F:catalytic activity"/>
    <property type="evidence" value="ECO:0007669"/>
    <property type="project" value="InterPro"/>
</dbReference>
<accession>D5BI01</accession>
<organism evidence="2 3">
    <name type="scientific">Zunongwangia profunda (strain DSM 18752 / CCTCC AB 206139 / SM-A87)</name>
    <name type="common">Wangia profunda</name>
    <dbReference type="NCBI Taxonomy" id="655815"/>
    <lineage>
        <taxon>Bacteria</taxon>
        <taxon>Pseudomonadati</taxon>
        <taxon>Bacteroidota</taxon>
        <taxon>Flavobacteriia</taxon>
        <taxon>Flavobacteriales</taxon>
        <taxon>Flavobacteriaceae</taxon>
        <taxon>Zunongwangia</taxon>
    </lineage>
</organism>
<evidence type="ECO:0000313" key="2">
    <source>
        <dbReference type="EMBL" id="ADF51389.1"/>
    </source>
</evidence>
<name>D5BI01_ZUNPS</name>
<dbReference type="STRING" id="655815.ZPR_1044"/>
<proteinExistence type="predicted"/>
<keyword evidence="3" id="KW-1185">Reference proteome</keyword>
<dbReference type="Gene3D" id="3.60.10.10">
    <property type="entry name" value="Endonuclease/exonuclease/phosphatase"/>
    <property type="match status" value="1"/>
</dbReference>
<feature type="domain" description="Endonuclease/exonuclease/phosphatase" evidence="1">
    <location>
        <begin position="50"/>
        <end position="271"/>
    </location>
</feature>
<evidence type="ECO:0000259" key="1">
    <source>
        <dbReference type="Pfam" id="PF03372"/>
    </source>
</evidence>
<sequence>MYYGKKIMNNSIFKIMQCFSIKSAFLILLFFNVIYKAHSQKLVRSEVIVLSYNIHHANPPSQSEVINLDTIATIIKNSKADIVGLQEVDIYTERSGKKLNMAKVLAEKAGFEYWYFSKSINFQGGEYGTAILSKFPLSDTITTKLPNPKNAEPRTLSLANIHINPKLEIKIANTHLDYTDASNNLAQVSAIRKILSSEDKPVIITGDFNVVPESSSMNHLLEIFSSSCTDVCDFTSSAQQSESTIDYILYKSNTIDVLEHKVLKETFASDHFPVKARFLIYN</sequence>
<dbReference type="InterPro" id="IPR036691">
    <property type="entry name" value="Endo/exonu/phosph_ase_sf"/>
</dbReference>
<dbReference type="KEGG" id="zpr:ZPR_1044"/>
<protein>
    <submittedName>
        <fullName evidence="2">Probable secreted protein</fullName>
    </submittedName>
</protein>
<dbReference type="Pfam" id="PF03372">
    <property type="entry name" value="Exo_endo_phos"/>
    <property type="match status" value="1"/>
</dbReference>
<dbReference type="Proteomes" id="UP000001654">
    <property type="component" value="Chromosome"/>
</dbReference>
<dbReference type="EMBL" id="CP001650">
    <property type="protein sequence ID" value="ADF51389.1"/>
    <property type="molecule type" value="Genomic_DNA"/>
</dbReference>